<dbReference type="VEuPathDB" id="PlasmoDB:PRG01_0908800"/>
<dbReference type="NCBIfam" id="TIGR01477">
    <property type="entry name" value="RIFIN"/>
    <property type="match status" value="1"/>
</dbReference>
<organism evidence="3 4">
    <name type="scientific">Plasmodium reichenowi</name>
    <dbReference type="NCBI Taxonomy" id="5854"/>
    <lineage>
        <taxon>Eukaryota</taxon>
        <taxon>Sar</taxon>
        <taxon>Alveolata</taxon>
        <taxon>Apicomplexa</taxon>
        <taxon>Aconoidasida</taxon>
        <taxon>Haemosporida</taxon>
        <taxon>Plasmodiidae</taxon>
        <taxon>Plasmodium</taxon>
        <taxon>Plasmodium (Laverania)</taxon>
    </lineage>
</organism>
<dbReference type="Proteomes" id="UP000240500">
    <property type="component" value="Chromosome 9"/>
</dbReference>
<accession>A0A2P9DCK9</accession>
<protein>
    <submittedName>
        <fullName evidence="3">Rifin PIR protein, putative</fullName>
    </submittedName>
</protein>
<keyword evidence="1" id="KW-0472">Membrane</keyword>
<dbReference type="InterPro" id="IPR006373">
    <property type="entry name" value="VSA_Rifin"/>
</dbReference>
<dbReference type="OrthoDB" id="10448055at2759"/>
<dbReference type="VEuPathDB" id="PlasmoDB:PRCDC_0010300"/>
<dbReference type="Pfam" id="PF02009">
    <property type="entry name" value="RIFIN"/>
    <property type="match status" value="1"/>
</dbReference>
<sequence>MKAHYINILLFALPLNILVNTHKKPFITPRHTPISRLLCECELYAPANYDNDPQMKEVMDKFSKQTQQRFEEYDKRMKTTRQKCREQCDKEIQKIILKDKLEKELINKFATLHTDIQNDDIPTCVCEKSMADKVEKGCLRCGYGLGTVAPTVGLIGSVAVDQLTSVLTAAAKEYASKKGIEAGIAMVIAKIKEMNPLKSLRSAEWSKYINGSNYKTIDGLAAATESAMDSIGETCTSNGKPMSMACNAISADNRSMWFGPVVAHGDEAAAAKTEIVQKAAMGTIENTTTTCTTAIIASIVAIVVIILIMVIIYLILRYRRKKKMKKKLQYIKLLEE</sequence>
<reference evidence="3 4" key="1">
    <citation type="submission" date="2016-09" db="EMBL/GenBank/DDBJ databases">
        <authorList>
            <consortium name="Pathogen Informatics"/>
        </authorList>
    </citation>
    <scope>NUCLEOTIDE SEQUENCE [LARGE SCALE GENOMIC DNA]</scope>
</reference>
<dbReference type="EMBL" id="LT969572">
    <property type="protein sequence ID" value="SOV78741.1"/>
    <property type="molecule type" value="Genomic_DNA"/>
</dbReference>
<evidence type="ECO:0000313" key="3">
    <source>
        <dbReference type="EMBL" id="SOV78741.1"/>
    </source>
</evidence>
<evidence type="ECO:0000256" key="2">
    <source>
        <dbReference type="SAM" id="SignalP"/>
    </source>
</evidence>
<dbReference type="AlphaFoldDB" id="A0A2P9DCK9"/>
<keyword evidence="1" id="KW-0812">Transmembrane</keyword>
<evidence type="ECO:0000256" key="1">
    <source>
        <dbReference type="SAM" id="Phobius"/>
    </source>
</evidence>
<keyword evidence="1" id="KW-1133">Transmembrane helix</keyword>
<name>A0A2P9DCK9_PLARE</name>
<feature type="chain" id="PRO_5015183681" evidence="2">
    <location>
        <begin position="24"/>
        <end position="336"/>
    </location>
</feature>
<proteinExistence type="predicted"/>
<keyword evidence="2" id="KW-0732">Signal</keyword>
<evidence type="ECO:0000313" key="4">
    <source>
        <dbReference type="Proteomes" id="UP000240500"/>
    </source>
</evidence>
<feature type="transmembrane region" description="Helical" evidence="1">
    <location>
        <begin position="294"/>
        <end position="316"/>
    </location>
</feature>
<feature type="signal peptide" evidence="2">
    <location>
        <begin position="1"/>
        <end position="23"/>
    </location>
</feature>
<gene>
    <name evidence="3" type="ORF">PRG01_0908800</name>
</gene>